<evidence type="ECO:0000313" key="2">
    <source>
        <dbReference type="Proteomes" id="UP000011689"/>
    </source>
</evidence>
<dbReference type="STRING" id="1227481.C467_13302"/>
<evidence type="ECO:0000313" key="1">
    <source>
        <dbReference type="EMBL" id="ELZ53343.1"/>
    </source>
</evidence>
<name>M0F1X1_9EURY</name>
<comment type="caution">
    <text evidence="1">The sequence shown here is derived from an EMBL/GenBank/DDBJ whole genome shotgun (WGS) entry which is preliminary data.</text>
</comment>
<gene>
    <name evidence="1" type="ORF">C467_13302</name>
</gene>
<dbReference type="Proteomes" id="UP000011689">
    <property type="component" value="Unassembled WGS sequence"/>
</dbReference>
<protein>
    <submittedName>
        <fullName evidence="1">Uncharacterized protein</fullName>
    </submittedName>
</protein>
<keyword evidence="2" id="KW-1185">Reference proteome</keyword>
<reference evidence="1 2" key="1">
    <citation type="journal article" date="2014" name="PLoS Genet.">
        <title>Phylogenetically driven sequencing of extremely halophilic archaea reveals strategies for static and dynamic osmo-response.</title>
        <authorList>
            <person name="Becker E.A."/>
            <person name="Seitzer P.M."/>
            <person name="Tritt A."/>
            <person name="Larsen D."/>
            <person name="Krusor M."/>
            <person name="Yao A.I."/>
            <person name="Wu D."/>
            <person name="Madern D."/>
            <person name="Eisen J.A."/>
            <person name="Darling A.E."/>
            <person name="Facciotti M.T."/>
        </authorList>
    </citation>
    <scope>NUCLEOTIDE SEQUENCE [LARGE SCALE GENOMIC DNA]</scope>
    <source>
        <strain evidence="1 2">ATCC 700873</strain>
    </source>
</reference>
<dbReference type="AlphaFoldDB" id="M0F1X1"/>
<dbReference type="EMBL" id="AOJO01000061">
    <property type="protein sequence ID" value="ELZ53343.1"/>
    <property type="molecule type" value="Genomic_DNA"/>
</dbReference>
<proteinExistence type="predicted"/>
<organism evidence="1 2">
    <name type="scientific">Halorubrum hochstenium ATCC 700873</name>
    <dbReference type="NCBI Taxonomy" id="1227481"/>
    <lineage>
        <taxon>Archaea</taxon>
        <taxon>Methanobacteriati</taxon>
        <taxon>Methanobacteriota</taxon>
        <taxon>Stenosarchaea group</taxon>
        <taxon>Halobacteria</taxon>
        <taxon>Halobacteriales</taxon>
        <taxon>Haloferacaceae</taxon>
        <taxon>Halorubrum</taxon>
    </lineage>
</organism>
<accession>M0F1X1</accession>
<sequence length="88" mass="9660">MLGMECGTVVDFLDGQRRLAGTRHEEPRPIGVSDVLELHSGSEIQICLNGDLVLKSDELTAEDIEESAKKALSEASETAWNDDSRCRN</sequence>
<dbReference type="PATRIC" id="fig|1227481.4.peg.2624"/>